<organism evidence="1 2">
    <name type="scientific">Leishmania panamensis</name>
    <dbReference type="NCBI Taxonomy" id="5679"/>
    <lineage>
        <taxon>Eukaryota</taxon>
        <taxon>Discoba</taxon>
        <taxon>Euglenozoa</taxon>
        <taxon>Kinetoplastea</taxon>
        <taxon>Metakinetoplastina</taxon>
        <taxon>Trypanosomatida</taxon>
        <taxon>Trypanosomatidae</taxon>
        <taxon>Leishmaniinae</taxon>
        <taxon>Leishmania</taxon>
        <taxon>Leishmania guyanensis species complex</taxon>
    </lineage>
</organism>
<keyword evidence="2" id="KW-1185">Reference proteome</keyword>
<sequence length="849" mass="96941">MSSYQLARPSDGALRTALQAVLATSQAPPLASQPSARKVTWRTRRIVEELKALKGVEELSSYEAELRGLVDVQETRCRLKLVNHAYEDECALSGVEDLLAGEAAERRVLTKNFYATVLPPYEVVHLHLQEELARRSLRCRERATWRALHLRAYSSCLSLAEADDRAALGAMEECSREELKNRRLIELGSQLQRELVAQSRFAGHSRCVDHSKTVERARRQLEWQEEMDRVTVERLSALHIMLLLQNAKVDFSAAIQRDVIRLSVASHATTQQAHLADCKERILTCLEQEQRLRRMVEEQEHTGFKSVTQAFLLGWRAVYKQITKDPDVANVFSKIELLIRRDIVDQRRLEFSSLVLASQEQMSVLTRYQIERRALCQHYIDGARAISDEENREVNDFFRGHHVWRGEQASLHRATVLSTEEVAVRRAIRGAEAQERLVYRLQYLMERLQLQSKEARGRVAEEEERCLDALREQYVQIFFIQGTETLFDGERVERMLIERDESAEAVDMFLPLRQALIHSLVSDACRPLSRLEDEFRARVMVEEARDRRSLIRQQVALSETVNRIGLFKLERRFWQDIIAARVSALEGDERRRLCTSAVAEMLLMRQDVLEDWECASRQYLCKSEALVREGLALTNVLPARSSSWFLTDVTDMWGALEADWGDAASDTATWIANSPLHGPSSLTCSSTLRCEDVLIDAYLERDLIHFMEHREWLQFVDDARKTDSAAESSAVDLPCWKLHSLSMRLESQQRASSINVWHSDNSFDVSFPLVQSSNEAIVSGRTISFYEPDTGATAALIQRDTGAGMVFFLILDDEGTVLASATMAIEMAPMCTAHLCIALDNIRGFIRLV</sequence>
<dbReference type="eggNOG" id="ENOG502SBAA">
    <property type="taxonomic scope" value="Eukaryota"/>
</dbReference>
<dbReference type="EMBL" id="CP009404">
    <property type="protein sequence ID" value="AIO02151.1"/>
    <property type="molecule type" value="Genomic_DNA"/>
</dbReference>
<dbReference type="RefSeq" id="XP_010702951.1">
    <property type="nucleotide sequence ID" value="XM_010704649.1"/>
</dbReference>
<evidence type="ECO:0000313" key="1">
    <source>
        <dbReference type="EMBL" id="AIO02151.1"/>
    </source>
</evidence>
<dbReference type="Proteomes" id="UP000063063">
    <property type="component" value="Chromosome 35"/>
</dbReference>
<dbReference type="KEGG" id="lpan:LPMP_350110"/>
<gene>
    <name evidence="1" type="ORF">LPMP_350110</name>
</gene>
<proteinExistence type="predicted"/>
<name>A0A088S1U3_LEIPA</name>
<evidence type="ECO:0000313" key="2">
    <source>
        <dbReference type="Proteomes" id="UP000063063"/>
    </source>
</evidence>
<protein>
    <submittedName>
        <fullName evidence="1">Uncharacterized protein</fullName>
    </submittedName>
</protein>
<dbReference type="OrthoDB" id="272781at2759"/>
<dbReference type="VEuPathDB" id="TriTrypDB:LPAL13_350006000"/>
<accession>A0A088S1U3</accession>
<reference evidence="1 2" key="1">
    <citation type="journal article" date="2015" name="Sci. Rep.">
        <title>The genome of Leishmania panamensis: insights into genomics of the L. (Viannia) subgenus.</title>
        <authorList>
            <person name="Llanes A."/>
            <person name="Restrepo C.M."/>
            <person name="Vecchio G.D."/>
            <person name="Anguizola F.J."/>
            <person name="Lleonart R."/>
        </authorList>
    </citation>
    <scope>NUCLEOTIDE SEQUENCE [LARGE SCALE GENOMIC DNA]</scope>
    <source>
        <strain evidence="1 2">MHOM/PA/94/PSC-1</strain>
    </source>
</reference>
<dbReference type="GeneID" id="22579040"/>
<dbReference type="AlphaFoldDB" id="A0A088S1U3"/>
<dbReference type="VEuPathDB" id="TriTrypDB:LPMP_350110"/>